<organism evidence="1 2">
    <name type="scientific">Eumeta variegata</name>
    <name type="common">Bagworm moth</name>
    <name type="synonym">Eumeta japonica</name>
    <dbReference type="NCBI Taxonomy" id="151549"/>
    <lineage>
        <taxon>Eukaryota</taxon>
        <taxon>Metazoa</taxon>
        <taxon>Ecdysozoa</taxon>
        <taxon>Arthropoda</taxon>
        <taxon>Hexapoda</taxon>
        <taxon>Insecta</taxon>
        <taxon>Pterygota</taxon>
        <taxon>Neoptera</taxon>
        <taxon>Endopterygota</taxon>
        <taxon>Lepidoptera</taxon>
        <taxon>Glossata</taxon>
        <taxon>Ditrysia</taxon>
        <taxon>Tineoidea</taxon>
        <taxon>Psychidae</taxon>
        <taxon>Oiketicinae</taxon>
        <taxon>Eumeta</taxon>
    </lineage>
</organism>
<dbReference type="OrthoDB" id="410104at2759"/>
<protein>
    <submittedName>
        <fullName evidence="1">Uncharacterized transposon-derived protein F52C9.6</fullName>
    </submittedName>
</protein>
<keyword evidence="2" id="KW-1185">Reference proteome</keyword>
<dbReference type="STRING" id="151549.A0A4C1W9J6"/>
<gene>
    <name evidence="1" type="ORF">EVAR_14231_1</name>
</gene>
<dbReference type="EMBL" id="BGZK01000508">
    <property type="protein sequence ID" value="GBP47701.1"/>
    <property type="molecule type" value="Genomic_DNA"/>
</dbReference>
<evidence type="ECO:0000313" key="1">
    <source>
        <dbReference type="EMBL" id="GBP47701.1"/>
    </source>
</evidence>
<sequence>MQFRRDELHETAFNQLKQQMCDTPILGYLDVSNKFIVDTNTNDTGIEGIYRYFSLNHQIEVLAAASAIFFVAEVLPRTSCSPSIPESPLEFLRMTVRDATEESGRPIRKCSGVIGDRAIGSEESGVRKHDLIIISDNQDHLQTMLKLLDESKKVGLEMNLSKSKLMTNCTKTPIIVNNNTIEYEDEYIYLGQTISPKNDASKEIQNRINLAWKRYWSLKEIVKNPSVPLHLKSKLLNICILLTMTYGCQTWTLTAQNMKKLEVCQHNMERSLLNIKQKDRISLKCIRGRTKIADISYTIKKLKWRWVRHLLRNKTEKWAKLVSEWYPREGKRKRGRPLRRWDDDLKATAGSIWRRKCQDRDVWKNLGET</sequence>
<dbReference type="PANTHER" id="PTHR47027:SF20">
    <property type="entry name" value="REVERSE TRANSCRIPTASE-LIKE PROTEIN WITH RNA-DIRECTED DNA POLYMERASE DOMAIN"/>
    <property type="match status" value="1"/>
</dbReference>
<evidence type="ECO:0000313" key="2">
    <source>
        <dbReference type="Proteomes" id="UP000299102"/>
    </source>
</evidence>
<dbReference type="Proteomes" id="UP000299102">
    <property type="component" value="Unassembled WGS sequence"/>
</dbReference>
<proteinExistence type="predicted"/>
<dbReference type="PANTHER" id="PTHR47027">
    <property type="entry name" value="REVERSE TRANSCRIPTASE DOMAIN-CONTAINING PROTEIN"/>
    <property type="match status" value="1"/>
</dbReference>
<comment type="caution">
    <text evidence="1">The sequence shown here is derived from an EMBL/GenBank/DDBJ whole genome shotgun (WGS) entry which is preliminary data.</text>
</comment>
<reference evidence="1 2" key="1">
    <citation type="journal article" date="2019" name="Commun. Biol.">
        <title>The bagworm genome reveals a unique fibroin gene that provides high tensile strength.</title>
        <authorList>
            <person name="Kono N."/>
            <person name="Nakamura H."/>
            <person name="Ohtoshi R."/>
            <person name="Tomita M."/>
            <person name="Numata K."/>
            <person name="Arakawa K."/>
        </authorList>
    </citation>
    <scope>NUCLEOTIDE SEQUENCE [LARGE SCALE GENOMIC DNA]</scope>
</reference>
<name>A0A4C1W9J6_EUMVA</name>
<accession>A0A4C1W9J6</accession>
<dbReference type="AlphaFoldDB" id="A0A4C1W9J6"/>